<evidence type="ECO:0000313" key="1">
    <source>
        <dbReference type="EMBL" id="ADC45084.1"/>
    </source>
</evidence>
<dbReference type="STRING" id="266264.Rmet_6475"/>
<dbReference type="HOGENOM" id="CLU_3426660_0_0_4"/>
<dbReference type="KEGG" id="rme:Rmet_6475"/>
<protein>
    <submittedName>
        <fullName evidence="1">Uncharacterized protein</fullName>
    </submittedName>
</protein>
<dbReference type="AlphaFoldDB" id="D3DXR4"/>
<organism evidence="1 2">
    <name type="scientific">Cupriavidus metallidurans (strain ATCC 43123 / DSM 2839 / NBRC 102507 / CH34)</name>
    <name type="common">Ralstonia metallidurans</name>
    <dbReference type="NCBI Taxonomy" id="266264"/>
    <lineage>
        <taxon>Bacteria</taxon>
        <taxon>Pseudomonadati</taxon>
        <taxon>Pseudomonadota</taxon>
        <taxon>Betaproteobacteria</taxon>
        <taxon>Burkholderiales</taxon>
        <taxon>Burkholderiaceae</taxon>
        <taxon>Cupriavidus</taxon>
    </lineage>
</organism>
<evidence type="ECO:0000313" key="2">
    <source>
        <dbReference type="Proteomes" id="UP000002429"/>
    </source>
</evidence>
<keyword evidence="2" id="KW-1185">Reference proteome</keyword>
<name>D3DXR4_CUPMC</name>
<reference evidence="2" key="1">
    <citation type="journal article" date="2010" name="PLoS ONE">
        <title>The complete genome sequence of Cupriavidus metallidurans strain CH34, a master survivalist in harsh and anthropogenic environments.</title>
        <authorList>
            <person name="Janssen P.J."/>
            <person name="Van Houdt R."/>
            <person name="Moors H."/>
            <person name="Monsieurs P."/>
            <person name="Morin N."/>
            <person name="Michaux A."/>
            <person name="Benotmane M.A."/>
            <person name="Leys N."/>
            <person name="Vallaeys T."/>
            <person name="Lapidus A."/>
            <person name="Monchy S."/>
            <person name="Medigue C."/>
            <person name="Taghavi S."/>
            <person name="McCorkle S."/>
            <person name="Dunn J."/>
            <person name="van der Lelie D."/>
            <person name="Mergeay M."/>
        </authorList>
    </citation>
    <scope>NUCLEOTIDE SEQUENCE [LARGE SCALE GENOMIC DNA]</scope>
    <source>
        <strain evidence="2">ATCC 43123 / DSM 2839 / NBRC 102507 / CH34</strain>
    </source>
</reference>
<dbReference type="EMBL" id="CP000352">
    <property type="protein sequence ID" value="ADC45084.1"/>
    <property type="molecule type" value="Genomic_DNA"/>
</dbReference>
<dbReference type="Proteomes" id="UP000002429">
    <property type="component" value="Chromosome"/>
</dbReference>
<gene>
    <name evidence="1" type="ordered locus">Rmet_6475</name>
</gene>
<sequence length="21" mass="2320">MAFVCMVIARGMCFADPTRPC</sequence>
<proteinExistence type="predicted"/>
<accession>D3DXR4</accession>